<sequence>MQVFCYQSTGITTYCGGVGEWESGGVGEWGSGGVGEWGSGGKYFAFCLLPSASELLPPNSNLDIENSLASNQSLDR</sequence>
<dbReference type="AlphaFoldDB" id="B7K266"/>
<dbReference type="Proteomes" id="UP000008204">
    <property type="component" value="Chromosome"/>
</dbReference>
<evidence type="ECO:0000313" key="1">
    <source>
        <dbReference type="EMBL" id="ACK65202.1"/>
    </source>
</evidence>
<accession>B7K266</accession>
<name>B7K266_RIPO1</name>
<dbReference type="KEGG" id="cyp:PCC8801_1132"/>
<dbReference type="HOGENOM" id="CLU_2648437_0_0_3"/>
<gene>
    <name evidence="1" type="ordered locus">PCC8801_1132</name>
</gene>
<keyword evidence="2" id="KW-1185">Reference proteome</keyword>
<dbReference type="EMBL" id="CP001287">
    <property type="protein sequence ID" value="ACK65202.1"/>
    <property type="molecule type" value="Genomic_DNA"/>
</dbReference>
<proteinExistence type="predicted"/>
<organism evidence="1 2">
    <name type="scientific">Rippkaea orientalis (strain PCC 8801 / RF-1)</name>
    <name type="common">Cyanothece sp. (strain PCC 8801)</name>
    <dbReference type="NCBI Taxonomy" id="41431"/>
    <lineage>
        <taxon>Bacteria</taxon>
        <taxon>Bacillati</taxon>
        <taxon>Cyanobacteriota</taxon>
        <taxon>Cyanophyceae</taxon>
        <taxon>Oscillatoriophycideae</taxon>
        <taxon>Chroococcales</taxon>
        <taxon>Aphanothecaceae</taxon>
        <taxon>Rippkaea</taxon>
        <taxon>Rippkaea orientalis</taxon>
    </lineage>
</organism>
<protein>
    <submittedName>
        <fullName evidence="1">Uncharacterized protein</fullName>
    </submittedName>
</protein>
<reference evidence="2" key="1">
    <citation type="journal article" date="2011" name="MBio">
        <title>Novel metabolic attributes of the genus Cyanothece, comprising a group of unicellular nitrogen-fixing Cyanobacteria.</title>
        <authorList>
            <person name="Bandyopadhyay A."/>
            <person name="Elvitigala T."/>
            <person name="Welsh E."/>
            <person name="Stockel J."/>
            <person name="Liberton M."/>
            <person name="Min H."/>
            <person name="Sherman L.A."/>
            <person name="Pakrasi H.B."/>
        </authorList>
    </citation>
    <scope>NUCLEOTIDE SEQUENCE [LARGE SCALE GENOMIC DNA]</scope>
    <source>
        <strain evidence="2">PCC 8801</strain>
    </source>
</reference>
<evidence type="ECO:0000313" key="2">
    <source>
        <dbReference type="Proteomes" id="UP000008204"/>
    </source>
</evidence>